<reference evidence="8" key="1">
    <citation type="submission" date="2019-11" db="UniProtKB">
        <authorList>
            <consortium name="WormBaseParasite"/>
        </authorList>
    </citation>
    <scope>IDENTIFICATION</scope>
</reference>
<dbReference type="InterPro" id="IPR019786">
    <property type="entry name" value="Zinc_finger_PHD-type_CS"/>
</dbReference>
<dbReference type="PROSITE" id="PS01359">
    <property type="entry name" value="ZF_PHD_1"/>
    <property type="match status" value="1"/>
</dbReference>
<keyword evidence="2 4" id="KW-0863">Zinc-finger</keyword>
<dbReference type="PROSITE" id="PS50016">
    <property type="entry name" value="ZF_PHD_2"/>
    <property type="match status" value="1"/>
</dbReference>
<keyword evidence="1" id="KW-0479">Metal-binding</keyword>
<feature type="region of interest" description="Disordered" evidence="5">
    <location>
        <begin position="641"/>
        <end position="738"/>
    </location>
</feature>
<feature type="compositionally biased region" description="Basic and acidic residues" evidence="5">
    <location>
        <begin position="480"/>
        <end position="491"/>
    </location>
</feature>
<feature type="compositionally biased region" description="Low complexity" evidence="5">
    <location>
        <begin position="609"/>
        <end position="622"/>
    </location>
</feature>
<dbReference type="Pfam" id="PF00628">
    <property type="entry name" value="PHD"/>
    <property type="match status" value="1"/>
</dbReference>
<proteinExistence type="predicted"/>
<dbReference type="Pfam" id="PF13639">
    <property type="entry name" value="zf-RING_2"/>
    <property type="match status" value="1"/>
</dbReference>
<feature type="compositionally biased region" description="Polar residues" evidence="5">
    <location>
        <begin position="346"/>
        <end position="361"/>
    </location>
</feature>
<protein>
    <submittedName>
        <fullName evidence="8">SAP30_Sin3_bdg domain-containing protein</fullName>
    </submittedName>
</protein>
<dbReference type="SMART" id="SM00184">
    <property type="entry name" value="RING"/>
    <property type="match status" value="3"/>
</dbReference>
<dbReference type="PROSITE" id="PS00518">
    <property type="entry name" value="ZF_RING_1"/>
    <property type="match status" value="1"/>
</dbReference>
<evidence type="ECO:0000259" key="6">
    <source>
        <dbReference type="PROSITE" id="PS50016"/>
    </source>
</evidence>
<dbReference type="InterPro" id="IPR013083">
    <property type="entry name" value="Znf_RING/FYVE/PHD"/>
</dbReference>
<dbReference type="SUPFAM" id="SSF57903">
    <property type="entry name" value="FYVE/PHD zinc finger"/>
    <property type="match status" value="1"/>
</dbReference>
<dbReference type="AlphaFoldDB" id="A0A5K3EPW9"/>
<evidence type="ECO:0000256" key="4">
    <source>
        <dbReference type="PROSITE-ProRule" id="PRU00175"/>
    </source>
</evidence>
<dbReference type="InterPro" id="IPR001965">
    <property type="entry name" value="Znf_PHD"/>
</dbReference>
<evidence type="ECO:0000256" key="1">
    <source>
        <dbReference type="ARBA" id="ARBA00022723"/>
    </source>
</evidence>
<feature type="domain" description="RING-type" evidence="7">
    <location>
        <begin position="16"/>
        <end position="61"/>
    </location>
</feature>
<dbReference type="InterPro" id="IPR047157">
    <property type="entry name" value="PHRF1/Atg35"/>
</dbReference>
<evidence type="ECO:0000256" key="5">
    <source>
        <dbReference type="SAM" id="MobiDB-lite"/>
    </source>
</evidence>
<organism evidence="8">
    <name type="scientific">Mesocestoides corti</name>
    <name type="common">Flatworm</name>
    <dbReference type="NCBI Taxonomy" id="53468"/>
    <lineage>
        <taxon>Eukaryota</taxon>
        <taxon>Metazoa</taxon>
        <taxon>Spiralia</taxon>
        <taxon>Lophotrochozoa</taxon>
        <taxon>Platyhelminthes</taxon>
        <taxon>Cestoda</taxon>
        <taxon>Eucestoda</taxon>
        <taxon>Cyclophyllidea</taxon>
        <taxon>Mesocestoididae</taxon>
        <taxon>Mesocestoides</taxon>
    </lineage>
</organism>
<feature type="compositionally biased region" description="Basic residues" evidence="5">
    <location>
        <begin position="232"/>
        <end position="242"/>
    </location>
</feature>
<dbReference type="InterPro" id="IPR011011">
    <property type="entry name" value="Znf_FYVE_PHD"/>
</dbReference>
<dbReference type="CDD" id="cd15545">
    <property type="entry name" value="PHD_BAZ2A_like"/>
    <property type="match status" value="1"/>
</dbReference>
<feature type="region of interest" description="Disordered" evidence="5">
    <location>
        <begin position="221"/>
        <end position="269"/>
    </location>
</feature>
<feature type="domain" description="RING-type" evidence="7">
    <location>
        <begin position="169"/>
        <end position="214"/>
    </location>
</feature>
<dbReference type="Gene3D" id="3.30.40.10">
    <property type="entry name" value="Zinc/RING finger domain, C3HC4 (zinc finger)"/>
    <property type="match status" value="3"/>
</dbReference>
<feature type="region of interest" description="Disordered" evidence="5">
    <location>
        <begin position="309"/>
        <end position="446"/>
    </location>
</feature>
<name>A0A5K3EPW9_MESCO</name>
<dbReference type="PANTHER" id="PTHR12618:SF20">
    <property type="entry name" value="PHD AND RING FINGER DOMAIN-CONTAINING PROTEIN 1"/>
    <property type="match status" value="1"/>
</dbReference>
<feature type="compositionally biased region" description="Basic residues" evidence="5">
    <location>
        <begin position="495"/>
        <end position="539"/>
    </location>
</feature>
<dbReference type="PANTHER" id="PTHR12618">
    <property type="entry name" value="PHD AND RING FINGER DOMAIN-CONTAINING PROTEIN 1"/>
    <property type="match status" value="1"/>
</dbReference>
<dbReference type="InterPro" id="IPR017907">
    <property type="entry name" value="Znf_RING_CS"/>
</dbReference>
<feature type="compositionally biased region" description="Basic residues" evidence="5">
    <location>
        <begin position="317"/>
        <end position="328"/>
    </location>
</feature>
<dbReference type="GO" id="GO:0008270">
    <property type="term" value="F:zinc ion binding"/>
    <property type="evidence" value="ECO:0007669"/>
    <property type="project" value="UniProtKB-KW"/>
</dbReference>
<dbReference type="InterPro" id="IPR019787">
    <property type="entry name" value="Znf_PHD-finger"/>
</dbReference>
<dbReference type="SUPFAM" id="SSF57850">
    <property type="entry name" value="RING/U-box"/>
    <property type="match status" value="2"/>
</dbReference>
<evidence type="ECO:0000313" key="8">
    <source>
        <dbReference type="WBParaSite" id="MCU_002129-RA"/>
    </source>
</evidence>
<dbReference type="PROSITE" id="PS50089">
    <property type="entry name" value="ZF_RING_2"/>
    <property type="match status" value="3"/>
</dbReference>
<keyword evidence="3" id="KW-0862">Zinc</keyword>
<evidence type="ECO:0000259" key="7">
    <source>
        <dbReference type="PROSITE" id="PS50089"/>
    </source>
</evidence>
<dbReference type="WBParaSite" id="MCU_002129-RA">
    <property type="protein sequence ID" value="MCU_002129-RA"/>
    <property type="gene ID" value="MCU_002129"/>
</dbReference>
<feature type="domain" description="RING-type" evidence="7">
    <location>
        <begin position="91"/>
        <end position="131"/>
    </location>
</feature>
<dbReference type="InterPro" id="IPR001841">
    <property type="entry name" value="Znf_RING"/>
</dbReference>
<feature type="domain" description="PHD-type" evidence="6">
    <location>
        <begin position="166"/>
        <end position="216"/>
    </location>
</feature>
<sequence length="804" mass="89585">MKLLDFMNLQKRTLLCRICTNSIKSENAMPCSCDHAFHVECLKSWIKEHKSESQCVCPTDSCRRTFTAFSVRKCIGGPVLQNISLTVDSQCPICCEDIQPPVATPESCNHHFCLSCLTEWARIRHECPLDRGPFEIMLLSSYIGGPIIERRCAPPVLQPPSDVEDTTACEICHSQEDEAYLLLCDSCDKGYHTYCLPNPLSEIPDGDWFCPVCESELEHAEQEVSGDDFPRPRRSSRSRRRMSFADYSAEETSSLGENADEDEEQDENSHSYLHYLSTESQNRLARIAARRHRGTGLLRNLIEQLSERVEMEEQQRRRNRRQSQRRRVRLAETISSPAPLDPPVQPSTSSPLQPATTTQNRRFPVRCRKRRLIVDCSSSSDSDDMRGTPATSRLPEPHSGLSECDSNADSLIASPILPPRRRLKSNPIQSGDEDASSSLSKPNDSAIFGPDRIYANDSRQDLFISLTNDPALDDTVDDIHATASKKPDERNSSAVKRKRRRAKRRRMTSKSSRVSRARRNVKKSRTSVSVKKSKKRQRVRLNSTQQSLQNSLSSLGSPAQPSTSHGTGRRNQRSDFRRPTPRLSITGTEVDYGLLSESEDDSGTKKSEQQSSPRPSASSSLGLLSRLEADQSSLFQFRTSNMHVNPDNSLSPVKSPPPQAKRTSNFLNHASAAKSGDPSSKLNGAAVNGTLGPKGRSRNDVTGSVEKGVNGHVSSDAPEPQVDPPKRPFSSSSTWTSGDAVRARKTLAAHLKVAHPSLTDSAARNRIVQRALSKVLAKKPIHVTDSKMKKLIDDYVNFYQRNPF</sequence>
<evidence type="ECO:0000256" key="3">
    <source>
        <dbReference type="ARBA" id="ARBA00022833"/>
    </source>
</evidence>
<feature type="region of interest" description="Disordered" evidence="5">
    <location>
        <begin position="480"/>
        <end position="622"/>
    </location>
</feature>
<feature type="compositionally biased region" description="Polar residues" evidence="5">
    <location>
        <begin position="641"/>
        <end position="652"/>
    </location>
</feature>
<feature type="compositionally biased region" description="Low complexity" evidence="5">
    <location>
        <begin position="540"/>
        <end position="557"/>
    </location>
</feature>
<accession>A0A5K3EPW9</accession>
<evidence type="ECO:0000256" key="2">
    <source>
        <dbReference type="ARBA" id="ARBA00022771"/>
    </source>
</evidence>
<dbReference type="SMART" id="SM00249">
    <property type="entry name" value="PHD"/>
    <property type="match status" value="1"/>
</dbReference>